<feature type="chain" id="PRO_5046129569" description="Tetratricopeptide repeat protein" evidence="1">
    <location>
        <begin position="22"/>
        <end position="183"/>
    </location>
</feature>
<evidence type="ECO:0000313" key="3">
    <source>
        <dbReference type="Proteomes" id="UP000219642"/>
    </source>
</evidence>
<sequence>MNVKKTLFIALFFIFSVSVVAVSRYKDEPTQQASDLVKQYTLADDAAKPAVLQDFDKLARENPDNANVIRSYTSLLSSRGEYVKALAYLEPVNRANTEPSLLLQECMLKERIGKKDKACYQRVIADSESKHLENMDYLMALYFADDQKFPAQKQRLEQKKPSLSRDFALFDQDKQTLLMSLYP</sequence>
<dbReference type="EMBL" id="NITV01000010">
    <property type="protein sequence ID" value="PDO84152.1"/>
    <property type="molecule type" value="Genomic_DNA"/>
</dbReference>
<keyword evidence="1" id="KW-0732">Signal</keyword>
<comment type="caution">
    <text evidence="2">The sequence shown here is derived from an EMBL/GenBank/DDBJ whole genome shotgun (WGS) entry which is preliminary data.</text>
</comment>
<name>A0ABX4IKN3_9ENTR</name>
<feature type="signal peptide" evidence="1">
    <location>
        <begin position="1"/>
        <end position="21"/>
    </location>
</feature>
<dbReference type="RefSeq" id="WP_097401496.1">
    <property type="nucleotide sequence ID" value="NZ_CP158850.1"/>
</dbReference>
<proteinExistence type="predicted"/>
<dbReference type="Proteomes" id="UP000219642">
    <property type="component" value="Unassembled WGS sequence"/>
</dbReference>
<organism evidence="2 3">
    <name type="scientific">Kosakonia pseudosacchari</name>
    <dbReference type="NCBI Taxonomy" id="1646340"/>
    <lineage>
        <taxon>Bacteria</taxon>
        <taxon>Pseudomonadati</taxon>
        <taxon>Pseudomonadota</taxon>
        <taxon>Gammaproteobacteria</taxon>
        <taxon>Enterobacterales</taxon>
        <taxon>Enterobacteriaceae</taxon>
        <taxon>Kosakonia</taxon>
    </lineage>
</organism>
<evidence type="ECO:0000313" key="2">
    <source>
        <dbReference type="EMBL" id="PDO84152.1"/>
    </source>
</evidence>
<gene>
    <name evidence="2" type="ORF">BK796_17780</name>
</gene>
<accession>A0ABX4IKN3</accession>
<reference evidence="2 3" key="1">
    <citation type="submission" date="2017-06" db="EMBL/GenBank/DDBJ databases">
        <title>Draft genome sequence of nitrogen-fixing Kosakonia pseudosacchari strain NN143 isolated from sugarcane roots.</title>
        <authorList>
            <person name="Li Y."/>
            <person name="Li S."/>
            <person name="Lin L."/>
            <person name="Wu X."/>
            <person name="Yang L."/>
            <person name="Li Y."/>
            <person name="An Q."/>
        </authorList>
    </citation>
    <scope>NUCLEOTIDE SEQUENCE [LARGE SCALE GENOMIC DNA]</scope>
    <source>
        <strain evidence="2 3">NN143</strain>
    </source>
</reference>
<protein>
    <recommendedName>
        <fullName evidence="4">Tetratricopeptide repeat protein</fullName>
    </recommendedName>
</protein>
<evidence type="ECO:0008006" key="4">
    <source>
        <dbReference type="Google" id="ProtNLM"/>
    </source>
</evidence>
<evidence type="ECO:0000256" key="1">
    <source>
        <dbReference type="SAM" id="SignalP"/>
    </source>
</evidence>
<keyword evidence="3" id="KW-1185">Reference proteome</keyword>